<protein>
    <submittedName>
        <fullName evidence="1">Uncharacterized protein</fullName>
    </submittedName>
</protein>
<name>A0AAV9JQ31_9PEZI</name>
<accession>A0AAV9JQ31</accession>
<sequence>MDHLPISDVLSLRRSCKDLKPHCTKVMQKKCVRLYLHPTRLKDVLEVCESSDFAVSIEEIVLLGQSHPGINGDEFVEQQHLHYRTWPQFLACATDGYRPTYRELLLAEEKADPIPVLYEPLFSALARLTGVCRFSYACRPNGSGLCQVSERDIAAYSNAHAGRRHSLGGGHPVDILLTRKTYRWSDADMAICLLDSIPWPLTHIAFHQPLPLCDRINWDRREAVVGRTSDARLNINSTTSLTLTVPGNDKWSGVCLSLLNAVPSQRGFTIIFASSIDQWWEYEANVFRTRHDGDGDHEFSHHDIWREEGSSILATPPVFKAGQLSHFTIVGTSSIPDGLHAGRIIDFLRAHKDILRSIDFDHVFFSNYRGVTDIAGAMHTVLQCMLAMPKLESARFCVPRLGCDGGCSFGTDGKHIEMCGRYLTANPENFDWVRADVFDRLAEELGVKLKDGEWDFGEWVMRHRL</sequence>
<proteinExistence type="predicted"/>
<organism evidence="1 2">
    <name type="scientific">Oleoguttula mirabilis</name>
    <dbReference type="NCBI Taxonomy" id="1507867"/>
    <lineage>
        <taxon>Eukaryota</taxon>
        <taxon>Fungi</taxon>
        <taxon>Dikarya</taxon>
        <taxon>Ascomycota</taxon>
        <taxon>Pezizomycotina</taxon>
        <taxon>Dothideomycetes</taxon>
        <taxon>Dothideomycetidae</taxon>
        <taxon>Mycosphaerellales</taxon>
        <taxon>Teratosphaeriaceae</taxon>
        <taxon>Oleoguttula</taxon>
    </lineage>
</organism>
<evidence type="ECO:0000313" key="2">
    <source>
        <dbReference type="Proteomes" id="UP001324427"/>
    </source>
</evidence>
<reference evidence="1 2" key="1">
    <citation type="submission" date="2021-11" db="EMBL/GenBank/DDBJ databases">
        <title>Black yeast isolated from Biological Soil Crust.</title>
        <authorList>
            <person name="Kurbessoian T."/>
        </authorList>
    </citation>
    <scope>NUCLEOTIDE SEQUENCE [LARGE SCALE GENOMIC DNA]</scope>
    <source>
        <strain evidence="1 2">CCFEE 5522</strain>
    </source>
</reference>
<keyword evidence="2" id="KW-1185">Reference proteome</keyword>
<comment type="caution">
    <text evidence="1">The sequence shown here is derived from an EMBL/GenBank/DDBJ whole genome shotgun (WGS) entry which is preliminary data.</text>
</comment>
<evidence type="ECO:0000313" key="1">
    <source>
        <dbReference type="EMBL" id="KAK4547600.1"/>
    </source>
</evidence>
<dbReference type="AlphaFoldDB" id="A0AAV9JQ31"/>
<dbReference type="Proteomes" id="UP001324427">
    <property type="component" value="Unassembled WGS sequence"/>
</dbReference>
<gene>
    <name evidence="1" type="ORF">LTR36_000557</name>
</gene>
<dbReference type="EMBL" id="JAVFHQ010000010">
    <property type="protein sequence ID" value="KAK4547600.1"/>
    <property type="molecule type" value="Genomic_DNA"/>
</dbReference>